<dbReference type="Proteomes" id="UP001497516">
    <property type="component" value="Chromosome 9"/>
</dbReference>
<evidence type="ECO:0008006" key="4">
    <source>
        <dbReference type="Google" id="ProtNLM"/>
    </source>
</evidence>
<keyword evidence="1" id="KW-0472">Membrane</keyword>
<keyword evidence="1" id="KW-0812">Transmembrane</keyword>
<sequence>MNMKGDEIESKRHMMIVLLMVTSLDWIGWFPFFLYDTEFMGCEGGAALGVCVGALRPGSLRLRKYTSPAGNGRSLRRTLVVGIVGGRLVWRH</sequence>
<keyword evidence="1" id="KW-1133">Transmembrane helix</keyword>
<evidence type="ECO:0000256" key="1">
    <source>
        <dbReference type="SAM" id="Phobius"/>
    </source>
</evidence>
<dbReference type="AlphaFoldDB" id="A0AAV2GGF0"/>
<proteinExistence type="predicted"/>
<dbReference type="EMBL" id="OZ034822">
    <property type="protein sequence ID" value="CAL1409754.1"/>
    <property type="molecule type" value="Genomic_DNA"/>
</dbReference>
<evidence type="ECO:0000313" key="2">
    <source>
        <dbReference type="EMBL" id="CAL1409754.1"/>
    </source>
</evidence>
<name>A0AAV2GGF0_9ROSI</name>
<organism evidence="2 3">
    <name type="scientific">Linum trigynum</name>
    <dbReference type="NCBI Taxonomy" id="586398"/>
    <lineage>
        <taxon>Eukaryota</taxon>
        <taxon>Viridiplantae</taxon>
        <taxon>Streptophyta</taxon>
        <taxon>Embryophyta</taxon>
        <taxon>Tracheophyta</taxon>
        <taxon>Spermatophyta</taxon>
        <taxon>Magnoliopsida</taxon>
        <taxon>eudicotyledons</taxon>
        <taxon>Gunneridae</taxon>
        <taxon>Pentapetalae</taxon>
        <taxon>rosids</taxon>
        <taxon>fabids</taxon>
        <taxon>Malpighiales</taxon>
        <taxon>Linaceae</taxon>
        <taxon>Linum</taxon>
    </lineage>
</organism>
<gene>
    <name evidence="2" type="ORF">LTRI10_LOCUS49226</name>
</gene>
<accession>A0AAV2GGF0</accession>
<protein>
    <recommendedName>
        <fullName evidence="4">Transmembrane protein</fullName>
    </recommendedName>
</protein>
<feature type="transmembrane region" description="Helical" evidence="1">
    <location>
        <begin position="12"/>
        <end position="32"/>
    </location>
</feature>
<reference evidence="2 3" key="1">
    <citation type="submission" date="2024-04" db="EMBL/GenBank/DDBJ databases">
        <authorList>
            <person name="Fracassetti M."/>
        </authorList>
    </citation>
    <scope>NUCLEOTIDE SEQUENCE [LARGE SCALE GENOMIC DNA]</scope>
</reference>
<evidence type="ECO:0000313" key="3">
    <source>
        <dbReference type="Proteomes" id="UP001497516"/>
    </source>
</evidence>
<keyword evidence="3" id="KW-1185">Reference proteome</keyword>